<reference evidence="2 3" key="1">
    <citation type="submission" date="2018-11" db="EMBL/GenBank/DDBJ databases">
        <authorList>
            <consortium name="Pathogen Informatics"/>
        </authorList>
    </citation>
    <scope>NUCLEOTIDE SEQUENCE [LARGE SCALE GENOMIC DNA]</scope>
    <source>
        <strain evidence="2 3">Egypt</strain>
    </source>
</reference>
<evidence type="ECO:0000256" key="1">
    <source>
        <dbReference type="SAM" id="Phobius"/>
    </source>
</evidence>
<gene>
    <name evidence="2" type="ORF">ECPE_LOCUS5192</name>
</gene>
<feature type="transmembrane region" description="Helical" evidence="1">
    <location>
        <begin position="142"/>
        <end position="165"/>
    </location>
</feature>
<evidence type="ECO:0000313" key="2">
    <source>
        <dbReference type="EMBL" id="VDP74792.1"/>
    </source>
</evidence>
<dbReference type="AlphaFoldDB" id="A0A3P8FF55"/>
<name>A0A3P8FF55_9TREM</name>
<protein>
    <submittedName>
        <fullName evidence="2">Uncharacterized protein</fullName>
    </submittedName>
</protein>
<accession>A0A3P8FF55</accession>
<sequence length="168" mass="19021">MNETAYRLLQYLSDAQKASEVDHWCGEFFNCARKVYKGIDPTSTSVLYPKNRHYLFLVRKILPNLYGYHTYIPYKTFFSPIGVVILAALGTAIHYLHGKDLTDVSLGVTDYIYLFGSNIIISWHQFGLGLIMCSLAKSTRTVLFPLLALFACLVLTQLVCINNVLDNV</sequence>
<feature type="transmembrane region" description="Helical" evidence="1">
    <location>
        <begin position="111"/>
        <end position="135"/>
    </location>
</feature>
<dbReference type="OrthoDB" id="6279195at2759"/>
<dbReference type="Proteomes" id="UP000272942">
    <property type="component" value="Unassembled WGS sequence"/>
</dbReference>
<dbReference type="EMBL" id="UZAN01042039">
    <property type="protein sequence ID" value="VDP74792.1"/>
    <property type="molecule type" value="Genomic_DNA"/>
</dbReference>
<organism evidence="2 3">
    <name type="scientific">Echinostoma caproni</name>
    <dbReference type="NCBI Taxonomy" id="27848"/>
    <lineage>
        <taxon>Eukaryota</taxon>
        <taxon>Metazoa</taxon>
        <taxon>Spiralia</taxon>
        <taxon>Lophotrochozoa</taxon>
        <taxon>Platyhelminthes</taxon>
        <taxon>Trematoda</taxon>
        <taxon>Digenea</taxon>
        <taxon>Plagiorchiida</taxon>
        <taxon>Echinostomata</taxon>
        <taxon>Echinostomatoidea</taxon>
        <taxon>Echinostomatidae</taxon>
        <taxon>Echinostoma</taxon>
    </lineage>
</organism>
<keyword evidence="1" id="KW-1133">Transmembrane helix</keyword>
<evidence type="ECO:0000313" key="3">
    <source>
        <dbReference type="Proteomes" id="UP000272942"/>
    </source>
</evidence>
<keyword evidence="1" id="KW-0812">Transmembrane</keyword>
<keyword evidence="1" id="KW-0472">Membrane</keyword>
<keyword evidence="3" id="KW-1185">Reference proteome</keyword>
<proteinExistence type="predicted"/>
<feature type="transmembrane region" description="Helical" evidence="1">
    <location>
        <begin position="77"/>
        <end position="96"/>
    </location>
</feature>